<keyword evidence="1" id="KW-1133">Transmembrane helix</keyword>
<dbReference type="RefSeq" id="WP_109269702.1">
    <property type="nucleotide sequence ID" value="NZ_QFFF01000001.1"/>
</dbReference>
<proteinExistence type="predicted"/>
<name>A0A2U2IZQ0_9SPHN</name>
<evidence type="ECO:0000313" key="3">
    <source>
        <dbReference type="Proteomes" id="UP000245916"/>
    </source>
</evidence>
<feature type="transmembrane region" description="Helical" evidence="1">
    <location>
        <begin position="34"/>
        <end position="57"/>
    </location>
</feature>
<reference evidence="2 3" key="1">
    <citation type="submission" date="2018-05" db="EMBL/GenBank/DDBJ databases">
        <title>Genome of Sphingosinicella humi QZX222.</title>
        <authorList>
            <person name="Qiao Z."/>
            <person name="Wang G."/>
        </authorList>
    </citation>
    <scope>NUCLEOTIDE SEQUENCE [LARGE SCALE GENOMIC DNA]</scope>
    <source>
        <strain evidence="2 3">QZX222</strain>
    </source>
</reference>
<evidence type="ECO:0000313" key="2">
    <source>
        <dbReference type="EMBL" id="PWG01562.1"/>
    </source>
</evidence>
<evidence type="ECO:0000256" key="1">
    <source>
        <dbReference type="SAM" id="Phobius"/>
    </source>
</evidence>
<keyword evidence="1" id="KW-0812">Transmembrane</keyword>
<protein>
    <submittedName>
        <fullName evidence="2">Uncharacterized protein</fullName>
    </submittedName>
</protein>
<feature type="transmembrane region" description="Helical" evidence="1">
    <location>
        <begin position="78"/>
        <end position="99"/>
    </location>
</feature>
<dbReference type="AlphaFoldDB" id="A0A2U2IZQ0"/>
<organism evidence="2 3">
    <name type="scientific">Allosphingosinicella humi</name>
    <dbReference type="NCBI Taxonomy" id="2068657"/>
    <lineage>
        <taxon>Bacteria</taxon>
        <taxon>Pseudomonadati</taxon>
        <taxon>Pseudomonadota</taxon>
        <taxon>Alphaproteobacteria</taxon>
        <taxon>Sphingomonadales</taxon>
        <taxon>Sphingomonadaceae</taxon>
        <taxon>Allosphingosinicella</taxon>
    </lineage>
</organism>
<keyword evidence="1" id="KW-0472">Membrane</keyword>
<accession>A0A2U2IZQ0</accession>
<gene>
    <name evidence="2" type="ORF">DF286_00755</name>
</gene>
<dbReference type="EMBL" id="QFFF01000001">
    <property type="protein sequence ID" value="PWG01562.1"/>
    <property type="molecule type" value="Genomic_DNA"/>
</dbReference>
<comment type="caution">
    <text evidence="2">The sequence shown here is derived from an EMBL/GenBank/DDBJ whole genome shotgun (WGS) entry which is preliminary data.</text>
</comment>
<dbReference type="OrthoDB" id="9977009at2"/>
<feature type="transmembrane region" description="Helical" evidence="1">
    <location>
        <begin position="9"/>
        <end position="28"/>
    </location>
</feature>
<dbReference type="Proteomes" id="UP000245916">
    <property type="component" value="Unassembled WGS sequence"/>
</dbReference>
<keyword evidence="3" id="KW-1185">Reference proteome</keyword>
<sequence length="100" mass="10422">MGPVTPTKIASYGLCFAGLFLLLAGRTIEAVQGGFWVGVALLLLALSCFVDSLLPGGSELTSEQVAMIRHMGVPYREGAEKVASIILGVVLLLGGLYLIS</sequence>